<dbReference type="EMBL" id="BTGU01007438">
    <property type="protein sequence ID" value="GMN32610.1"/>
    <property type="molecule type" value="Genomic_DNA"/>
</dbReference>
<protein>
    <submittedName>
        <fullName evidence="1">Uncharacterized protein</fullName>
    </submittedName>
</protein>
<accession>A0AA87ZIE5</accession>
<gene>
    <name evidence="1" type="ORF">TIFTF001_049784</name>
</gene>
<organism evidence="1 2">
    <name type="scientific">Ficus carica</name>
    <name type="common">Common fig</name>
    <dbReference type="NCBI Taxonomy" id="3494"/>
    <lineage>
        <taxon>Eukaryota</taxon>
        <taxon>Viridiplantae</taxon>
        <taxon>Streptophyta</taxon>
        <taxon>Embryophyta</taxon>
        <taxon>Tracheophyta</taxon>
        <taxon>Spermatophyta</taxon>
        <taxon>Magnoliopsida</taxon>
        <taxon>eudicotyledons</taxon>
        <taxon>Gunneridae</taxon>
        <taxon>Pentapetalae</taxon>
        <taxon>rosids</taxon>
        <taxon>fabids</taxon>
        <taxon>Rosales</taxon>
        <taxon>Moraceae</taxon>
        <taxon>Ficeae</taxon>
        <taxon>Ficus</taxon>
    </lineage>
</organism>
<evidence type="ECO:0000313" key="1">
    <source>
        <dbReference type="EMBL" id="GMN32610.1"/>
    </source>
</evidence>
<comment type="caution">
    <text evidence="1">The sequence shown here is derived from an EMBL/GenBank/DDBJ whole genome shotgun (WGS) entry which is preliminary data.</text>
</comment>
<name>A0AA87ZIE5_FICCA</name>
<proteinExistence type="predicted"/>
<dbReference type="Proteomes" id="UP001187192">
    <property type="component" value="Unassembled WGS sequence"/>
</dbReference>
<reference evidence="1" key="1">
    <citation type="submission" date="2023-07" db="EMBL/GenBank/DDBJ databases">
        <title>draft genome sequence of fig (Ficus carica).</title>
        <authorList>
            <person name="Takahashi T."/>
            <person name="Nishimura K."/>
        </authorList>
    </citation>
    <scope>NUCLEOTIDE SEQUENCE</scope>
</reference>
<evidence type="ECO:0000313" key="2">
    <source>
        <dbReference type="Proteomes" id="UP001187192"/>
    </source>
</evidence>
<sequence length="9" mass="1141">MWNGHRHGF</sequence>
<keyword evidence="2" id="KW-1185">Reference proteome</keyword>